<feature type="domain" description="Tudor" evidence="2">
    <location>
        <begin position="1264"/>
        <end position="1322"/>
    </location>
</feature>
<dbReference type="Gene3D" id="2.30.30.140">
    <property type="match status" value="9"/>
</dbReference>
<organism evidence="3 4">
    <name type="scientific">Daphnia pulex</name>
    <name type="common">Water flea</name>
    <dbReference type="NCBI Taxonomy" id="6669"/>
    <lineage>
        <taxon>Eukaryota</taxon>
        <taxon>Metazoa</taxon>
        <taxon>Ecdysozoa</taxon>
        <taxon>Arthropoda</taxon>
        <taxon>Crustacea</taxon>
        <taxon>Branchiopoda</taxon>
        <taxon>Diplostraca</taxon>
        <taxon>Cladocera</taxon>
        <taxon>Anomopoda</taxon>
        <taxon>Daphniidae</taxon>
        <taxon>Daphnia</taxon>
    </lineage>
</organism>
<feature type="region of interest" description="Disordered" evidence="1">
    <location>
        <begin position="733"/>
        <end position="786"/>
    </location>
</feature>
<feature type="compositionally biased region" description="Basic and acidic residues" evidence="1">
    <location>
        <begin position="762"/>
        <end position="779"/>
    </location>
</feature>
<evidence type="ECO:0000256" key="1">
    <source>
        <dbReference type="SAM" id="MobiDB-lite"/>
    </source>
</evidence>
<dbReference type="PANTHER" id="PTHR22948:SF72">
    <property type="entry name" value="TUDOR DOMAIN-CONTAINING PROTEIN"/>
    <property type="match status" value="1"/>
</dbReference>
<feature type="domain" description="Tudor" evidence="2">
    <location>
        <begin position="533"/>
        <end position="591"/>
    </location>
</feature>
<dbReference type="EMBL" id="GL732528">
    <property type="protein sequence ID" value="EFX86969.1"/>
    <property type="molecule type" value="Genomic_DNA"/>
</dbReference>
<sequence length="2019" mass="224970">MAGVSYFNVYVTHVVETVECQEKPNYCNLIFWGQKDRGLSAKMEEQIAACNFDASPRPLLTDLKKEKHFCALVNSSWVRATISDYSVDRNGNLEVFCIDYGHTVMVPLACIKLIPSTLPFISSCHPLATKFLLADVVIEKGVRGKEPVLQYLQKNIANKNVKAVSLGIRDDFEGVRIYSYDVLVAKLLVESFLGTPAATYLDAIKQPVPNHRQLSVTSISPPPMTKNSYNRASSVMSVSHKMLNAASSQSKPIPGVSYTASCLEMNVIHTVMVTYVQNGPQKFVIQRKSSDAVEKLTNLSKKLSEFAALNSKTLVNVDRGTPCIAISSRDKLFHRGVITLVEDVRYAQVYFVDYGYSELVDLQSLFEIPADFISIELFAYRVTLEDAASLMTFDKVSENFTRLVLYQTFKCHVTGETMPQSVILMDDAGRTVKELVLASVADSRQPLNISELLKTAPLSPITAAGNIKVATVEVGAVEDLFVTCVGSPGKFFGQFERRPVAELEALKSELQSTYSSCIPGQPSQIPLLYADVKSHIGDYGVIKWSSDGHFYRVQIVEEFAHDVAITFVDYGNNIRVCRQEIWAPASSLKWFSRPSFGINCIVPGVTLTENEWALLVNDKSVRVKLGQPINKVYPATIVNMLVNNVFRPLSACSNLSPIAQEFDPVRGASVVPQVTNRKLEFDTSGQSGLRKAIPNIVVENGQMPNHSLLEDSWGMPVLKNKALEDSWGIPMQSTKAITVEPPRQKSDRVSSVSSTRSSASRNPEERMDWESAEPKELPREPTPISRPLEIPKRVMPISQPTKLVYPHQTGLEGATKTLEIVFVEDPNSFYCHLIEAVPLLEKLMDNLATAYLAAPKEPLGCIEVGVACVAQYTDDNNWYRGQILNVGATEVEVLFVDYGNKQRTPTTLLKAIEQEFVKLPPQAYHCSLAGVQDCSRSWTLQDKTRLEEAGMGKPLKTTVSDHRENDKYLVRLVDEGSRPQVVINDLFAPPREIVPVPDVFSYSSLPTSDLTNVNVVWFSNVGRFFLSPDNLESYQPDLDQLEEHYSALSSDELVEDSPCVGLPCVVKFKDDGRYYRSEILSIRGSFANVIFVDYGNEQETALKELKRIHPRFLKFPQLTWQCRLNNVIMPDSEIFYSQDLKDHIKACFPEGLILGARFHEPTGGVYPVDLAIPDIGDVANYLVKNKVLCRHNTCMGQEKEVKFPPQKFDFVPDEIISTTAFLPFVKTPLEFWIQLESESVEAIMEQSDKLATEPDFLNNKSNFVPFVGKSCLAFFAEDERWYRATVESLEQNSAIVYYVDYGNTCSVGLEHLRDLPPLLAEKPPMAFKCCLAGAESPISKEVTEAFLALALDLVATVKVVKVVNEILHVRLCNTADGVDLGEKIQLPTKPVELEVYVGYSISPDRFWVQRKEDENRIAEIQNQLGQELQGSNMGSFQLQGHPVAGQMYAVFHPVYENLYRALVKSFDSFSGLAEIQFVDYGDDHKVSAKDFLHLPENLKKIPPMAFESCLNLQSRPKHWPEEALKYFISICSPEIVFQAKLGVKANGIQQIDSLQAQDENVIEVLNSKIKQSQLEQTGRVFGILESVSKSLKQVETQMHPVIRPSTELINDMNGIPGQVISSKAIVVCLNSPTAVWLHLDPAAADDIMNSIKQYTQQPEFAQIRPLEPVAGVSCLALFPDDQLWYRAVVESVDQSSATVNYVDFGNSSPVGQDQLRPIPSALVVKPALAFKCALDGADRVTDNLPSTRKCQDALFDQLLSVTFVEKTQKHIFVRLRDSDGHDLNEKLGLPAAPTNVRLENQRTNASSTLVSTRPIPGAEDVRVSYIKSAGMFWIQRESNCEEIEQIRDTLRPLDSNDSSNVPPLSVKENVLYAVMHPEYNRFYRARANQINGDCAEVYFLDIGYTDWVPLSSIRPCPAILKYIPAMANECTFRSPIYPDQYSEEIRKAFSDATEGVVCQAVFSGPQPSQGIQCIESLFAKGVNVGNLLYNLISSIAPQSGTSGGFGNLPLFPSKQQRGL</sequence>
<dbReference type="HOGENOM" id="CLU_001245_0_0_1"/>
<proteinExistence type="predicted"/>
<dbReference type="InParanoid" id="E9G0U8"/>
<accession>E9G0U8</accession>
<evidence type="ECO:0000313" key="3">
    <source>
        <dbReference type="EMBL" id="EFX86969.1"/>
    </source>
</evidence>
<dbReference type="eggNOG" id="KOG2039">
    <property type="taxonomic scope" value="Eukaryota"/>
</dbReference>
<reference evidence="3 4" key="1">
    <citation type="journal article" date="2011" name="Science">
        <title>The ecoresponsive genome of Daphnia pulex.</title>
        <authorList>
            <person name="Colbourne J.K."/>
            <person name="Pfrender M.E."/>
            <person name="Gilbert D."/>
            <person name="Thomas W.K."/>
            <person name="Tucker A."/>
            <person name="Oakley T.H."/>
            <person name="Tokishita S."/>
            <person name="Aerts A."/>
            <person name="Arnold G.J."/>
            <person name="Basu M.K."/>
            <person name="Bauer D.J."/>
            <person name="Caceres C.E."/>
            <person name="Carmel L."/>
            <person name="Casola C."/>
            <person name="Choi J.H."/>
            <person name="Detter J.C."/>
            <person name="Dong Q."/>
            <person name="Dusheyko S."/>
            <person name="Eads B.D."/>
            <person name="Frohlich T."/>
            <person name="Geiler-Samerotte K.A."/>
            <person name="Gerlach D."/>
            <person name="Hatcher P."/>
            <person name="Jogdeo S."/>
            <person name="Krijgsveld J."/>
            <person name="Kriventseva E.V."/>
            <person name="Kultz D."/>
            <person name="Laforsch C."/>
            <person name="Lindquist E."/>
            <person name="Lopez J."/>
            <person name="Manak J.R."/>
            <person name="Muller J."/>
            <person name="Pangilinan J."/>
            <person name="Patwardhan R.P."/>
            <person name="Pitluck S."/>
            <person name="Pritham E.J."/>
            <person name="Rechtsteiner A."/>
            <person name="Rho M."/>
            <person name="Rogozin I.B."/>
            <person name="Sakarya O."/>
            <person name="Salamov A."/>
            <person name="Schaack S."/>
            <person name="Shapiro H."/>
            <person name="Shiga Y."/>
            <person name="Skalitzky C."/>
            <person name="Smith Z."/>
            <person name="Souvorov A."/>
            <person name="Sung W."/>
            <person name="Tang Z."/>
            <person name="Tsuchiya D."/>
            <person name="Tu H."/>
            <person name="Vos H."/>
            <person name="Wang M."/>
            <person name="Wolf Y.I."/>
            <person name="Yamagata H."/>
            <person name="Yamada T."/>
            <person name="Ye Y."/>
            <person name="Shaw J.R."/>
            <person name="Andrews J."/>
            <person name="Crease T.J."/>
            <person name="Tang H."/>
            <person name="Lucas S.M."/>
            <person name="Robertson H.M."/>
            <person name="Bork P."/>
            <person name="Koonin E.V."/>
            <person name="Zdobnov E.M."/>
            <person name="Grigoriev I.V."/>
            <person name="Lynch M."/>
            <person name="Boore J.L."/>
        </authorList>
    </citation>
    <scope>NUCLEOTIDE SEQUENCE [LARGE SCALE GENOMIC DNA]</scope>
</reference>
<gene>
    <name evidence="3" type="ORF">DAPPUDRAFT_312436</name>
</gene>
<dbReference type="FunCoup" id="E9G0U8">
    <property type="interactions" value="174"/>
</dbReference>
<dbReference type="PANTHER" id="PTHR22948">
    <property type="entry name" value="TUDOR DOMAIN CONTAINING PROTEIN"/>
    <property type="match status" value="1"/>
</dbReference>
<evidence type="ECO:0000259" key="2">
    <source>
        <dbReference type="PROSITE" id="PS50304"/>
    </source>
</evidence>
<dbReference type="Proteomes" id="UP000000305">
    <property type="component" value="Unassembled WGS sequence"/>
</dbReference>
<feature type="domain" description="Tudor" evidence="2">
    <location>
        <begin position="316"/>
        <end position="375"/>
    </location>
</feature>
<keyword evidence="4" id="KW-1185">Reference proteome</keyword>
<name>E9G0U8_DAPPU</name>
<feature type="domain" description="Tudor" evidence="2">
    <location>
        <begin position="1057"/>
        <end position="1115"/>
    </location>
</feature>
<dbReference type="InterPro" id="IPR050621">
    <property type="entry name" value="Tudor_domain_containing"/>
</dbReference>
<dbReference type="SMART" id="SM00333">
    <property type="entry name" value="TUDOR"/>
    <property type="match status" value="9"/>
</dbReference>
<feature type="compositionally biased region" description="Low complexity" evidence="1">
    <location>
        <begin position="749"/>
        <end position="761"/>
    </location>
</feature>
<feature type="domain" description="Tudor" evidence="2">
    <location>
        <begin position="1667"/>
        <end position="1725"/>
    </location>
</feature>
<feature type="domain" description="Tudor" evidence="2">
    <location>
        <begin position="1441"/>
        <end position="1501"/>
    </location>
</feature>
<dbReference type="CDD" id="cd20379">
    <property type="entry name" value="Tudor_dTUD-like"/>
    <property type="match status" value="2"/>
</dbReference>
<dbReference type="GO" id="GO:0005737">
    <property type="term" value="C:cytoplasm"/>
    <property type="evidence" value="ECO:0007669"/>
    <property type="project" value="UniProtKB-ARBA"/>
</dbReference>
<dbReference type="OrthoDB" id="9989103at2759"/>
<dbReference type="PROSITE" id="PS50304">
    <property type="entry name" value="TUDOR"/>
    <property type="match status" value="7"/>
</dbReference>
<dbReference type="KEGG" id="dpx:DAPPUDRAFT_312436"/>
<dbReference type="PhylomeDB" id="E9G0U8"/>
<dbReference type="InterPro" id="IPR002999">
    <property type="entry name" value="Tudor"/>
</dbReference>
<dbReference type="Pfam" id="PF00567">
    <property type="entry name" value="TUDOR"/>
    <property type="match status" value="9"/>
</dbReference>
<feature type="domain" description="Tudor" evidence="2">
    <location>
        <begin position="861"/>
        <end position="919"/>
    </location>
</feature>
<dbReference type="SUPFAM" id="SSF63748">
    <property type="entry name" value="Tudor/PWWP/MBT"/>
    <property type="match status" value="9"/>
</dbReference>
<evidence type="ECO:0000313" key="4">
    <source>
        <dbReference type="Proteomes" id="UP000000305"/>
    </source>
</evidence>
<dbReference type="InterPro" id="IPR035437">
    <property type="entry name" value="SNase_OB-fold_sf"/>
</dbReference>
<dbReference type="FunFam" id="2.30.30.140:FF:000018">
    <property type="entry name" value="Serine/threonine-protein kinase 31"/>
    <property type="match status" value="3"/>
</dbReference>
<dbReference type="Gene3D" id="2.40.50.90">
    <property type="match status" value="6"/>
</dbReference>
<protein>
    <recommendedName>
        <fullName evidence="2">Tudor domain-containing protein</fullName>
    </recommendedName>
</protein>